<reference evidence="1" key="1">
    <citation type="submission" date="2019-04" db="EMBL/GenBank/DDBJ databases">
        <title>Genome assembly of Zosterops borbonicus 15179.</title>
        <authorList>
            <person name="Leroy T."/>
            <person name="Anselmetti Y."/>
            <person name="Tilak M.-K."/>
            <person name="Nabholz B."/>
        </authorList>
    </citation>
    <scope>NUCLEOTIDE SEQUENCE</scope>
    <source>
        <strain evidence="1">HGM_15179</strain>
        <tissue evidence="1">Muscle</tissue>
    </source>
</reference>
<evidence type="ECO:0000313" key="1">
    <source>
        <dbReference type="EMBL" id="TRZ08702.1"/>
    </source>
</evidence>
<accession>A0A8K1LCA4</accession>
<gene>
    <name evidence="1" type="ORF">HGM15179_018410</name>
</gene>
<dbReference type="EMBL" id="SWJQ01001262">
    <property type="protein sequence ID" value="TRZ08702.1"/>
    <property type="molecule type" value="Genomic_DNA"/>
</dbReference>
<dbReference type="AlphaFoldDB" id="A0A8K1LCA4"/>
<protein>
    <submittedName>
        <fullName evidence="1">Uncharacterized protein</fullName>
    </submittedName>
</protein>
<comment type="caution">
    <text evidence="1">The sequence shown here is derived from an EMBL/GenBank/DDBJ whole genome shotgun (WGS) entry which is preliminary data.</text>
</comment>
<name>A0A8K1LCA4_9PASS</name>
<proteinExistence type="predicted"/>
<evidence type="ECO:0000313" key="2">
    <source>
        <dbReference type="Proteomes" id="UP000796761"/>
    </source>
</evidence>
<organism evidence="1 2">
    <name type="scientific">Zosterops borbonicus</name>
    <dbReference type="NCBI Taxonomy" id="364589"/>
    <lineage>
        <taxon>Eukaryota</taxon>
        <taxon>Metazoa</taxon>
        <taxon>Chordata</taxon>
        <taxon>Craniata</taxon>
        <taxon>Vertebrata</taxon>
        <taxon>Euteleostomi</taxon>
        <taxon>Archelosauria</taxon>
        <taxon>Archosauria</taxon>
        <taxon>Dinosauria</taxon>
        <taxon>Saurischia</taxon>
        <taxon>Theropoda</taxon>
        <taxon>Coelurosauria</taxon>
        <taxon>Aves</taxon>
        <taxon>Neognathae</taxon>
        <taxon>Neoaves</taxon>
        <taxon>Telluraves</taxon>
        <taxon>Australaves</taxon>
        <taxon>Passeriformes</taxon>
        <taxon>Sylvioidea</taxon>
        <taxon>Zosteropidae</taxon>
        <taxon>Zosterops</taxon>
    </lineage>
</organism>
<dbReference type="Proteomes" id="UP000796761">
    <property type="component" value="Unassembled WGS sequence"/>
</dbReference>
<sequence length="309" mass="35289">MFGTFEKWTCRALNNYVDSKMPEDQEEKDYARIWEGSRVGLFEMKTKKGAKTQSETWEPLDNLPPTYLDLELRTTAAQNPAQFLFGEALEEPTHNCAEVVELQTKIRPDLKEEELEEGEKWFVDRSARVLEGKRKSGYAIVDDDMRFDPVVEPLKNTPAAKKMVYLVTGGNPVGKGKGRGVCLWRILMVLSLVVCKISGVHPEDQSSTERQSLTDECKQCLQTILKGQEVPKVMANQAKYDYPELAIEKGGQAPKVSKIMALGEGEERSKADKALAKFKDKVKEENIVYQKYCEISQEEWDDYDRWEDD</sequence>
<keyword evidence="2" id="KW-1185">Reference proteome</keyword>